<dbReference type="InterPro" id="IPR036397">
    <property type="entry name" value="RNaseH_sf"/>
</dbReference>
<evidence type="ECO:0000313" key="2">
    <source>
        <dbReference type="Proteomes" id="UP000015104"/>
    </source>
</evidence>
<dbReference type="InterPro" id="IPR006941">
    <property type="entry name" value="RNase_CAF1"/>
</dbReference>
<dbReference type="Pfam" id="PF04857">
    <property type="entry name" value="CAF1"/>
    <property type="match status" value="1"/>
</dbReference>
<name>T1L5Y1_TETUR</name>
<dbReference type="EMBL" id="CAEY01001505">
    <property type="status" value="NOT_ANNOTATED_CDS"/>
    <property type="molecule type" value="Genomic_DNA"/>
</dbReference>
<dbReference type="Gene3D" id="3.30.420.10">
    <property type="entry name" value="Ribonuclease H-like superfamily/Ribonuclease H"/>
    <property type="match status" value="1"/>
</dbReference>
<reference evidence="2" key="1">
    <citation type="submission" date="2011-08" db="EMBL/GenBank/DDBJ databases">
        <authorList>
            <person name="Rombauts S."/>
        </authorList>
    </citation>
    <scope>NUCLEOTIDE SEQUENCE</scope>
    <source>
        <strain evidence="2">London</strain>
    </source>
</reference>
<keyword evidence="2" id="KW-1185">Reference proteome</keyword>
<dbReference type="GO" id="GO:0003676">
    <property type="term" value="F:nucleic acid binding"/>
    <property type="evidence" value="ECO:0007669"/>
    <property type="project" value="InterPro"/>
</dbReference>
<dbReference type="AlphaFoldDB" id="T1L5Y1"/>
<sequence>MNLDCSNFTVVLPKIVDELQKGNFIETGAIEFLADNLFDFNKFARYGIPFLNKPQEETFSKCMKEKFISFDLSYSMIDRLIDIRKQIKEWMILLPVRDGCRHGENTFPYQSFAKMLNLCTLIFSISEIVLNQIFNINNIILNINNLFCCSDIDQTFICNFLTRFVQN</sequence>
<dbReference type="Proteomes" id="UP000015104">
    <property type="component" value="Unassembled WGS sequence"/>
</dbReference>
<protein>
    <submittedName>
        <fullName evidence="1">Uncharacterized protein</fullName>
    </submittedName>
</protein>
<organism evidence="1 2">
    <name type="scientific">Tetranychus urticae</name>
    <name type="common">Two-spotted spider mite</name>
    <dbReference type="NCBI Taxonomy" id="32264"/>
    <lineage>
        <taxon>Eukaryota</taxon>
        <taxon>Metazoa</taxon>
        <taxon>Ecdysozoa</taxon>
        <taxon>Arthropoda</taxon>
        <taxon>Chelicerata</taxon>
        <taxon>Arachnida</taxon>
        <taxon>Acari</taxon>
        <taxon>Acariformes</taxon>
        <taxon>Trombidiformes</taxon>
        <taxon>Prostigmata</taxon>
        <taxon>Eleutherengona</taxon>
        <taxon>Raphignathae</taxon>
        <taxon>Tetranychoidea</taxon>
        <taxon>Tetranychidae</taxon>
        <taxon>Tetranychus</taxon>
    </lineage>
</organism>
<evidence type="ECO:0000313" key="1">
    <source>
        <dbReference type="EnsemblMetazoa" id="tetur571g00020.1"/>
    </source>
</evidence>
<reference evidence="1" key="2">
    <citation type="submission" date="2015-06" db="UniProtKB">
        <authorList>
            <consortium name="EnsemblMetazoa"/>
        </authorList>
    </citation>
    <scope>IDENTIFICATION</scope>
</reference>
<dbReference type="HOGENOM" id="CLU_1909330_0_0_1"/>
<accession>T1L5Y1</accession>
<dbReference type="EnsemblMetazoa" id="tetur571g00020.1">
    <property type="protein sequence ID" value="tetur571g00020.1"/>
    <property type="gene ID" value="tetur571g00020"/>
</dbReference>
<proteinExistence type="predicted"/>